<protein>
    <submittedName>
        <fullName evidence="1">Uncharacterized protein</fullName>
    </submittedName>
</protein>
<proteinExistence type="predicted"/>
<dbReference type="AlphaFoldDB" id="X0W4T9"/>
<gene>
    <name evidence="1" type="ORF">S01H1_54738</name>
</gene>
<sequence length="30" mass="3259">MATIDIEKKPMAISGHSIELDKLVSTLDSD</sequence>
<feature type="non-terminal residue" evidence="1">
    <location>
        <position position="30"/>
    </location>
</feature>
<name>X0W4T9_9ZZZZ</name>
<organism evidence="1">
    <name type="scientific">marine sediment metagenome</name>
    <dbReference type="NCBI Taxonomy" id="412755"/>
    <lineage>
        <taxon>unclassified sequences</taxon>
        <taxon>metagenomes</taxon>
        <taxon>ecological metagenomes</taxon>
    </lineage>
</organism>
<dbReference type="EMBL" id="BARS01035532">
    <property type="protein sequence ID" value="GAG19618.1"/>
    <property type="molecule type" value="Genomic_DNA"/>
</dbReference>
<evidence type="ECO:0000313" key="1">
    <source>
        <dbReference type="EMBL" id="GAG19618.1"/>
    </source>
</evidence>
<comment type="caution">
    <text evidence="1">The sequence shown here is derived from an EMBL/GenBank/DDBJ whole genome shotgun (WGS) entry which is preliminary data.</text>
</comment>
<reference evidence="1" key="1">
    <citation type="journal article" date="2014" name="Front. Microbiol.">
        <title>High frequency of phylogenetically diverse reductive dehalogenase-homologous genes in deep subseafloor sedimentary metagenomes.</title>
        <authorList>
            <person name="Kawai M."/>
            <person name="Futagami T."/>
            <person name="Toyoda A."/>
            <person name="Takaki Y."/>
            <person name="Nishi S."/>
            <person name="Hori S."/>
            <person name="Arai W."/>
            <person name="Tsubouchi T."/>
            <person name="Morono Y."/>
            <person name="Uchiyama I."/>
            <person name="Ito T."/>
            <person name="Fujiyama A."/>
            <person name="Inagaki F."/>
            <person name="Takami H."/>
        </authorList>
    </citation>
    <scope>NUCLEOTIDE SEQUENCE</scope>
    <source>
        <strain evidence="1">Expedition CK06-06</strain>
    </source>
</reference>
<accession>X0W4T9</accession>